<dbReference type="RefSeq" id="WP_067767579.1">
    <property type="nucleotide sequence ID" value="NZ_CP183909.1"/>
</dbReference>
<dbReference type="STRING" id="1443941.A9J31_10415"/>
<dbReference type="Proteomes" id="UP000185753">
    <property type="component" value="Unassembled WGS sequence"/>
</dbReference>
<organism evidence="2 3">
    <name type="scientific">Acinetobacter gandensis</name>
    <dbReference type="NCBI Taxonomy" id="1443941"/>
    <lineage>
        <taxon>Bacteria</taxon>
        <taxon>Pseudomonadati</taxon>
        <taxon>Pseudomonadota</taxon>
        <taxon>Gammaproteobacteria</taxon>
        <taxon>Moraxellales</taxon>
        <taxon>Moraxellaceae</taxon>
        <taxon>Acinetobacter</taxon>
    </lineage>
</organism>
<dbReference type="PANTHER" id="PTHR22753:SF14">
    <property type="entry name" value="MONOACYLGLYCEROL_DIACYLGLYCEROL O-ACYLTRANSFERASE"/>
    <property type="match status" value="1"/>
</dbReference>
<name>A0A1A7RA88_9GAMM</name>
<evidence type="ECO:0000313" key="2">
    <source>
        <dbReference type="EMBL" id="OBX27627.1"/>
    </source>
</evidence>
<keyword evidence="3" id="KW-1185">Reference proteome</keyword>
<proteinExistence type="predicted"/>
<dbReference type="GO" id="GO:0016020">
    <property type="term" value="C:membrane"/>
    <property type="evidence" value="ECO:0007669"/>
    <property type="project" value="TreeGrafter"/>
</dbReference>
<keyword evidence="2" id="KW-0808">Transferase</keyword>
<dbReference type="SMART" id="SM00563">
    <property type="entry name" value="PlsC"/>
    <property type="match status" value="1"/>
</dbReference>
<evidence type="ECO:0000259" key="1">
    <source>
        <dbReference type="SMART" id="SM00563"/>
    </source>
</evidence>
<evidence type="ECO:0000313" key="3">
    <source>
        <dbReference type="Proteomes" id="UP000185753"/>
    </source>
</evidence>
<accession>A0A1A7RA88</accession>
<comment type="caution">
    <text evidence="2">The sequence shown here is derived from an EMBL/GenBank/DDBJ whole genome shotgun (WGS) entry which is preliminary data.</text>
</comment>
<dbReference type="SUPFAM" id="SSF69593">
    <property type="entry name" value="Glycerol-3-phosphate (1)-acyltransferase"/>
    <property type="match status" value="1"/>
</dbReference>
<dbReference type="Pfam" id="PF01553">
    <property type="entry name" value="Acyltransferase"/>
    <property type="match status" value="1"/>
</dbReference>
<dbReference type="PANTHER" id="PTHR22753">
    <property type="entry name" value="TRANSMEMBRANE PROTEIN 68"/>
    <property type="match status" value="1"/>
</dbReference>
<dbReference type="AlphaFoldDB" id="A0A1A7RA88"/>
<dbReference type="OrthoDB" id="5496738at2"/>
<gene>
    <name evidence="2" type="ORF">A9J31_10415</name>
</gene>
<dbReference type="EMBL" id="LZDS01000029">
    <property type="protein sequence ID" value="OBX27627.1"/>
    <property type="molecule type" value="Genomic_DNA"/>
</dbReference>
<protein>
    <submittedName>
        <fullName evidence="2">Glycerol acyltransferase</fullName>
    </submittedName>
</protein>
<feature type="domain" description="Phospholipid/glycerol acyltransferase" evidence="1">
    <location>
        <begin position="37"/>
        <end position="154"/>
    </location>
</feature>
<reference evidence="3" key="1">
    <citation type="submission" date="2016-06" db="EMBL/GenBank/DDBJ databases">
        <authorList>
            <person name="Radolfova-Krizova L."/>
            <person name="Nemec A."/>
        </authorList>
    </citation>
    <scope>NUCLEOTIDE SEQUENCE [LARGE SCALE GENOMIC DNA]</scope>
    <source>
        <strain evidence="3">ANC 4275</strain>
    </source>
</reference>
<dbReference type="GO" id="GO:0016746">
    <property type="term" value="F:acyltransferase activity"/>
    <property type="evidence" value="ECO:0007669"/>
    <property type="project" value="UniProtKB-KW"/>
</dbReference>
<keyword evidence="2" id="KW-0012">Acyltransferase</keyword>
<dbReference type="InterPro" id="IPR002123">
    <property type="entry name" value="Plipid/glycerol_acylTrfase"/>
</dbReference>
<sequence length="254" mass="29496">MQVEHDAKWIKRLSVLSRMYFTPTFLGAEYIDASKPAMYVGNHTIYGVLDSPLIIDYLYNEHKVAVVSIADHSHFYLPGWRGMVKKFGAVRGIQDYVRSVMQQGYSILVFPGGGREVLKRKGEAYQLIWKQRYGFLKLAQEFDYDIVPFAALGGDEVFELGFDASAIVENRWFKQLLKIEKLDQLLRHGDVIPSLPKRIIPKRIPFYFQFMPRQSLKHIQSIDELKLYREQLQLDIYAALANLKQVRAQHHSSK</sequence>